<dbReference type="PANTHER" id="PTHR12307:SF15">
    <property type="entry name" value="PROTEIN PHOSPHATASE 1 REGULATORY SUBUNIT 3C"/>
    <property type="match status" value="1"/>
</dbReference>
<gene>
    <name evidence="6" type="primary">PPP1R3C</name>
</gene>
<dbReference type="RefSeq" id="XP_020658876.2">
    <property type="nucleotide sequence ID" value="XM_020803217.2"/>
</dbReference>
<dbReference type="PIRSF" id="PIRSF500813">
    <property type="entry name" value="PP1_PTG"/>
    <property type="match status" value="1"/>
</dbReference>
<accession>A0A6J0UDS2</accession>
<dbReference type="PIRSF" id="PIRSF038207">
    <property type="entry name" value="PP1_GT_animal"/>
    <property type="match status" value="1"/>
</dbReference>
<dbReference type="InterPro" id="IPR050782">
    <property type="entry name" value="PP1_regulatory_subunit_3"/>
</dbReference>
<dbReference type="InterPro" id="IPR005036">
    <property type="entry name" value="CBM21_dom"/>
</dbReference>
<feature type="domain" description="CBM21" evidence="4">
    <location>
        <begin position="191"/>
        <end position="299"/>
    </location>
</feature>
<dbReference type="Gene3D" id="2.60.40.2440">
    <property type="entry name" value="Carbohydrate binding type-21 domain"/>
    <property type="match status" value="1"/>
</dbReference>
<dbReference type="PANTHER" id="PTHR12307">
    <property type="entry name" value="PROTEIN PHOSPHATASE 1 REGULATORY SUBUNIT"/>
    <property type="match status" value="1"/>
</dbReference>
<proteinExistence type="predicted"/>
<dbReference type="OrthoDB" id="8942186at2759"/>
<dbReference type="PROSITE" id="PS51159">
    <property type="entry name" value="CBM21"/>
    <property type="match status" value="1"/>
</dbReference>
<dbReference type="InterPro" id="IPR038175">
    <property type="entry name" value="CBM21_dom_sf"/>
</dbReference>
<dbReference type="Pfam" id="PF03370">
    <property type="entry name" value="CBM_21"/>
    <property type="match status" value="1"/>
</dbReference>
<comment type="subunit">
    <text evidence="3">Interacts with PPP1CC catalytic subunit of PP1 and associates with glycogen. Forms complexes with glycogen phosphorylase, glycogen synthase and phosphorylase kinase which is necessary for its regulation of PP1 activity.</text>
</comment>
<dbReference type="InterPro" id="IPR030683">
    <property type="entry name" value="PP1_3C"/>
</dbReference>
<comment type="function">
    <text evidence="3">Acts as a glycogen-targeting subunit for PP1 and regulates its activity. Activates glycogen synthase, reduces glycogen phosphorylase activity and limits glycogen breakdown.</text>
</comment>
<reference evidence="6" key="1">
    <citation type="submission" date="2025-08" db="UniProtKB">
        <authorList>
            <consortium name="RefSeq"/>
        </authorList>
    </citation>
    <scope>IDENTIFICATION</scope>
</reference>
<comment type="domain">
    <text evidence="3">The N-terminal region is required for binding to PP1, the central region is required for binding to glycogen and the C-terminal region is required for binding to glycogen phosphorylase glycogen synthase and phosphorylase kinase.</text>
</comment>
<keyword evidence="2 3" id="KW-0119">Carbohydrate metabolism</keyword>
<keyword evidence="1 3" id="KW-0321">Glycogen metabolism</keyword>
<organism evidence="5 6">
    <name type="scientific">Pogona vitticeps</name>
    <name type="common">central bearded dragon</name>
    <dbReference type="NCBI Taxonomy" id="103695"/>
    <lineage>
        <taxon>Eukaryota</taxon>
        <taxon>Metazoa</taxon>
        <taxon>Chordata</taxon>
        <taxon>Craniata</taxon>
        <taxon>Vertebrata</taxon>
        <taxon>Euteleostomi</taxon>
        <taxon>Lepidosauria</taxon>
        <taxon>Squamata</taxon>
        <taxon>Bifurcata</taxon>
        <taxon>Unidentata</taxon>
        <taxon>Episquamata</taxon>
        <taxon>Toxicofera</taxon>
        <taxon>Iguania</taxon>
        <taxon>Acrodonta</taxon>
        <taxon>Agamidae</taxon>
        <taxon>Amphibolurinae</taxon>
        <taxon>Pogona</taxon>
    </lineage>
</organism>
<name>A0A6J0UDS2_9SAUR</name>
<keyword evidence="5" id="KW-1185">Reference proteome</keyword>
<evidence type="ECO:0000313" key="5">
    <source>
        <dbReference type="Proteomes" id="UP001652642"/>
    </source>
</evidence>
<dbReference type="InterPro" id="IPR017434">
    <property type="entry name" value="Pase-1_reg-su_3B/C/D_met"/>
</dbReference>
<dbReference type="GeneID" id="110084133"/>
<evidence type="ECO:0000256" key="1">
    <source>
        <dbReference type="ARBA" id="ARBA00022600"/>
    </source>
</evidence>
<dbReference type="Proteomes" id="UP001652642">
    <property type="component" value="Chromosome 3"/>
</dbReference>
<sequence>MRDGVCACALSDCLECILTKHFFKNKIRLFLSLPFRNSESNVSLKRMIQVLDPRPLPSSIMPVDVAMRICLARSPPLKSFLNPLDEYQRRNFVHRFKPLRPCLNVKRETESPNSDWKHSASRAKKRVVFADSKGFSLTAIHVFSEFQENPAWDLQFDLLDLEDITAGLKLHEEQNLILGFTPPSADYLDFRNHLQKNLVCLENCTLQERAVSGTVKVKNVSFEKKVCIRITYDSWKTYSNIDCVYMNNVYGDSDNDTFSFAIDLPPAIPTEQKIEFCVYYQTGDNIFWDNNDGQNYKIVHAEWKSDGVQAPASPKKECVVLKPSRKAHKTGCEQQLGSPRITSGLFPEWQSWGRMETSSPYW</sequence>
<evidence type="ECO:0000256" key="2">
    <source>
        <dbReference type="ARBA" id="ARBA00023277"/>
    </source>
</evidence>
<protein>
    <recommendedName>
        <fullName evidence="3">Protein phosphatase 1 regulatory subunit 3C</fullName>
    </recommendedName>
</protein>
<evidence type="ECO:0000256" key="3">
    <source>
        <dbReference type="PIRNR" id="PIRNR038207"/>
    </source>
</evidence>
<evidence type="ECO:0000259" key="4">
    <source>
        <dbReference type="PROSITE" id="PS51159"/>
    </source>
</evidence>
<evidence type="ECO:0000313" key="6">
    <source>
        <dbReference type="RefSeq" id="XP_020658876.2"/>
    </source>
</evidence>
<dbReference type="CDD" id="cd22815">
    <property type="entry name" value="PBD_PPP1R3C"/>
    <property type="match status" value="1"/>
</dbReference>